<sequence>MSRCALPDLAIPQVVGTVGYATAEYVQTRRITAKSNPVIYWTNRKLCVKIQKLSTTLPKYVESSGFYEQKDRTNCDCGVFVAAYAEFLSDGLQIPSDGIISQSLCLRYASLLWNYEILKARSGYVSNNEDPQRLRPKKSKFIDENVVVTTID</sequence>
<organism evidence="1 2">
    <name type="scientific">Solanum commersonii</name>
    <name type="common">Commerson's wild potato</name>
    <name type="synonym">Commerson's nightshade</name>
    <dbReference type="NCBI Taxonomy" id="4109"/>
    <lineage>
        <taxon>Eukaryota</taxon>
        <taxon>Viridiplantae</taxon>
        <taxon>Streptophyta</taxon>
        <taxon>Embryophyta</taxon>
        <taxon>Tracheophyta</taxon>
        <taxon>Spermatophyta</taxon>
        <taxon>Magnoliopsida</taxon>
        <taxon>eudicotyledons</taxon>
        <taxon>Gunneridae</taxon>
        <taxon>Pentapetalae</taxon>
        <taxon>asterids</taxon>
        <taxon>lamiids</taxon>
        <taxon>Solanales</taxon>
        <taxon>Solanaceae</taxon>
        <taxon>Solanoideae</taxon>
        <taxon>Solaneae</taxon>
        <taxon>Solanum</taxon>
    </lineage>
</organism>
<evidence type="ECO:0000313" key="2">
    <source>
        <dbReference type="Proteomes" id="UP000824120"/>
    </source>
</evidence>
<dbReference type="AlphaFoldDB" id="A0A9J5ZA77"/>
<comment type="caution">
    <text evidence="1">The sequence shown here is derived from an EMBL/GenBank/DDBJ whole genome shotgun (WGS) entry which is preliminary data.</text>
</comment>
<dbReference type="OrthoDB" id="1291327at2759"/>
<dbReference type="PANTHER" id="PTHR33022">
    <property type="entry name" value="DUF1985 DOMAIN-CONTAINING PROTEIN"/>
    <property type="match status" value="1"/>
</dbReference>
<dbReference type="EMBL" id="JACXVP010000004">
    <property type="protein sequence ID" value="KAG5609546.1"/>
    <property type="molecule type" value="Genomic_DNA"/>
</dbReference>
<accession>A0A9J5ZA77</accession>
<name>A0A9J5ZA77_SOLCO</name>
<evidence type="ECO:0008006" key="3">
    <source>
        <dbReference type="Google" id="ProtNLM"/>
    </source>
</evidence>
<gene>
    <name evidence="1" type="ORF">H5410_020827</name>
</gene>
<reference evidence="1 2" key="1">
    <citation type="submission" date="2020-09" db="EMBL/GenBank/DDBJ databases">
        <title>De no assembly of potato wild relative species, Solanum commersonii.</title>
        <authorList>
            <person name="Cho K."/>
        </authorList>
    </citation>
    <scope>NUCLEOTIDE SEQUENCE [LARGE SCALE GENOMIC DNA]</scope>
    <source>
        <strain evidence="1">LZ3.2</strain>
        <tissue evidence="1">Leaf</tissue>
    </source>
</reference>
<evidence type="ECO:0000313" key="1">
    <source>
        <dbReference type="EMBL" id="KAG5609546.1"/>
    </source>
</evidence>
<dbReference type="PANTHER" id="PTHR33022:SF13">
    <property type="entry name" value="UBIQUITIN-LIKE PROTEASE FAMILY PROFILE DOMAIN-CONTAINING PROTEIN"/>
    <property type="match status" value="1"/>
</dbReference>
<dbReference type="Proteomes" id="UP000824120">
    <property type="component" value="Chromosome 4"/>
</dbReference>
<keyword evidence="2" id="KW-1185">Reference proteome</keyword>
<protein>
    <recommendedName>
        <fullName evidence="3">Ubiquitin-like protease family profile domain-containing protein</fullName>
    </recommendedName>
</protein>
<proteinExistence type="predicted"/>